<feature type="signal peptide" evidence="1">
    <location>
        <begin position="1"/>
        <end position="19"/>
    </location>
</feature>
<dbReference type="SUPFAM" id="SSF52833">
    <property type="entry name" value="Thioredoxin-like"/>
    <property type="match status" value="1"/>
</dbReference>
<dbReference type="Gene3D" id="3.40.30.10">
    <property type="entry name" value="Glutaredoxin"/>
    <property type="match status" value="1"/>
</dbReference>
<sequence>MIRTVIALLALVSPLAAEAAAPRHLPTHNVQHPSAADWTKVVSLTPDGGIRMGNPNAKVKVVEYFSYTCPHCAAFATEGAGPLAQKYVRGGQVSYEIRVALRDAIDLTMALSARCVAPPRYFDTVGAIMGSQQDWFPKAIDYINANRDKLNSVDDTAAIHAMLANVGVEAMLAKQGVTPAALNACLASKPAEDILQKTTNDAWNVKHISGTPGFFINDAAQPDIHGWAQLEPAIQTAIKG</sequence>
<name>A0ABT6N6E0_9SPHN</name>
<dbReference type="InterPro" id="IPR012336">
    <property type="entry name" value="Thioredoxin-like_fold"/>
</dbReference>
<dbReference type="Proteomes" id="UP001160625">
    <property type="component" value="Unassembled WGS sequence"/>
</dbReference>
<keyword evidence="4" id="KW-1185">Reference proteome</keyword>
<proteinExistence type="predicted"/>
<gene>
    <name evidence="3" type="ORF">QGN17_18305</name>
</gene>
<evidence type="ECO:0000259" key="2">
    <source>
        <dbReference type="Pfam" id="PF13462"/>
    </source>
</evidence>
<evidence type="ECO:0000313" key="3">
    <source>
        <dbReference type="EMBL" id="MDH7640692.1"/>
    </source>
</evidence>
<protein>
    <submittedName>
        <fullName evidence="3">Thioredoxin domain-containing protein</fullName>
    </submittedName>
</protein>
<dbReference type="Pfam" id="PF13462">
    <property type="entry name" value="Thioredoxin_4"/>
    <property type="match status" value="1"/>
</dbReference>
<dbReference type="InterPro" id="IPR036249">
    <property type="entry name" value="Thioredoxin-like_sf"/>
</dbReference>
<feature type="chain" id="PRO_5046115539" evidence="1">
    <location>
        <begin position="20"/>
        <end position="240"/>
    </location>
</feature>
<feature type="domain" description="Thioredoxin-like fold" evidence="2">
    <location>
        <begin position="48"/>
        <end position="235"/>
    </location>
</feature>
<evidence type="ECO:0000256" key="1">
    <source>
        <dbReference type="SAM" id="SignalP"/>
    </source>
</evidence>
<keyword evidence="1" id="KW-0732">Signal</keyword>
<evidence type="ECO:0000313" key="4">
    <source>
        <dbReference type="Proteomes" id="UP001160625"/>
    </source>
</evidence>
<dbReference type="Gene3D" id="1.10.40.110">
    <property type="match status" value="1"/>
</dbReference>
<dbReference type="RefSeq" id="WP_281046040.1">
    <property type="nucleotide sequence ID" value="NZ_JARYGZ010000003.1"/>
</dbReference>
<dbReference type="EMBL" id="JARYGZ010000003">
    <property type="protein sequence ID" value="MDH7640692.1"/>
    <property type="molecule type" value="Genomic_DNA"/>
</dbReference>
<accession>A0ABT6N6E0</accession>
<organism evidence="3 4">
    <name type="scientific">Sphingomonas oryzagri</name>
    <dbReference type="NCBI Taxonomy" id="3042314"/>
    <lineage>
        <taxon>Bacteria</taxon>
        <taxon>Pseudomonadati</taxon>
        <taxon>Pseudomonadota</taxon>
        <taxon>Alphaproteobacteria</taxon>
        <taxon>Sphingomonadales</taxon>
        <taxon>Sphingomonadaceae</taxon>
        <taxon>Sphingomonas</taxon>
    </lineage>
</organism>
<reference evidence="3" key="1">
    <citation type="submission" date="2023-04" db="EMBL/GenBank/DDBJ databases">
        <title>Sphingomonas sp. MAHUQ-71 isolated from rice field.</title>
        <authorList>
            <person name="Huq M.A."/>
        </authorList>
    </citation>
    <scope>NUCLEOTIDE SEQUENCE</scope>
    <source>
        <strain evidence="3">MAHUQ-71</strain>
    </source>
</reference>
<comment type="caution">
    <text evidence="3">The sequence shown here is derived from an EMBL/GenBank/DDBJ whole genome shotgun (WGS) entry which is preliminary data.</text>
</comment>